<dbReference type="Proteomes" id="UP000236413">
    <property type="component" value="Unassembled WGS sequence"/>
</dbReference>
<dbReference type="AlphaFoldDB" id="A0A316WHS2"/>
<name>A0A316WHS2_9FLAO</name>
<organism evidence="1 2">
    <name type="scientific">Chryseobacterium viscerum</name>
    <dbReference type="NCBI Taxonomy" id="1037377"/>
    <lineage>
        <taxon>Bacteria</taxon>
        <taxon>Pseudomonadati</taxon>
        <taxon>Bacteroidota</taxon>
        <taxon>Flavobacteriia</taxon>
        <taxon>Flavobacteriales</taxon>
        <taxon>Weeksellaceae</taxon>
        <taxon>Chryseobacterium group</taxon>
        <taxon>Chryseobacterium</taxon>
    </lineage>
</organism>
<dbReference type="RefSeq" id="WP_103232233.1">
    <property type="nucleotide sequence ID" value="NZ_PPEG02000010.1"/>
</dbReference>
<evidence type="ECO:0008006" key="3">
    <source>
        <dbReference type="Google" id="ProtNLM"/>
    </source>
</evidence>
<dbReference type="EMBL" id="PPEG02000010">
    <property type="protein sequence ID" value="PWN58678.1"/>
    <property type="molecule type" value="Genomic_DNA"/>
</dbReference>
<reference evidence="1 2" key="1">
    <citation type="submission" date="2018-04" db="EMBL/GenBank/DDBJ databases">
        <title>Chryseobacterium oncorhynchi 701B-08T from rainbow trout, and Chryseobacterium viscerum 687B-08T from diseased fish.</title>
        <authorList>
            <person name="Jeong J.-J."/>
            <person name="Lee Y.J."/>
            <person name="Pathiraja D."/>
            <person name="Park B."/>
            <person name="Choi I.-G."/>
            <person name="Kim K.D."/>
        </authorList>
    </citation>
    <scope>NUCLEOTIDE SEQUENCE [LARGE SCALE GENOMIC DNA]</scope>
    <source>
        <strain evidence="1 2">687B-08</strain>
    </source>
</reference>
<proteinExistence type="predicted"/>
<gene>
    <name evidence="1" type="ORF">C1634_021720</name>
</gene>
<comment type="caution">
    <text evidence="1">The sequence shown here is derived from an EMBL/GenBank/DDBJ whole genome shotgun (WGS) entry which is preliminary data.</text>
</comment>
<sequence>MKKIVKFDDSKIIRDSLQYNCKPGGNNSILGNALLKEQKSFCAYSEEFIDITSDSNDIEHFNPDLKCTPQDSYKNWFKTKNKVNFKKRLKELEFNKKGISFNDVLHPCENDFEDRLQYIKGEYRFKENTDDTKLSNLINLLDLNLPEKIERRKLYINRKKREIENFGLSKEDFFKMLISDDVSGIKYLRSIQEEFNLNIWEMIPETN</sequence>
<evidence type="ECO:0000313" key="1">
    <source>
        <dbReference type="EMBL" id="PWN58678.1"/>
    </source>
</evidence>
<evidence type="ECO:0000313" key="2">
    <source>
        <dbReference type="Proteomes" id="UP000236413"/>
    </source>
</evidence>
<protein>
    <recommendedName>
        <fullName evidence="3">HNH nuclease domain-containing protein</fullName>
    </recommendedName>
</protein>
<accession>A0A316WHS2</accession>